<accession>A0A7K3WNS1</accession>
<dbReference type="EMBL" id="JAAGVY010000010">
    <property type="protein sequence ID" value="NEN23303.1"/>
    <property type="molecule type" value="Genomic_DNA"/>
</dbReference>
<sequence length="192" mass="21641">MKVDSSALGIFEKYAEVTYEKVKKSDSEDVIVHFVGDLNVGYTNAISSKLEQLVESKVSDKQARKRFYTAYIEAIQNIQLHGSRDQDSRVSGAVTVSVNGKKICATFLNIIEKRFGEKLINRYELINEKDRTELKTMYLDQMMNGEMSKKGGAGLGIITIVLRSQNPCEVELIPLSEHNEIFKNTICVDYSS</sequence>
<reference evidence="1 2" key="1">
    <citation type="submission" date="2020-02" db="EMBL/GenBank/DDBJ databases">
        <title>Out from the shadows clarifying the taxonomy of the family Cryomorphaceae and related taxa by utilizing the GTDB taxonomic framework.</title>
        <authorList>
            <person name="Bowman J.P."/>
        </authorList>
    </citation>
    <scope>NUCLEOTIDE SEQUENCE [LARGE SCALE GENOMIC DNA]</scope>
    <source>
        <strain evidence="1 2">QSSC 1-22</strain>
    </source>
</reference>
<dbReference type="Proteomes" id="UP000486602">
    <property type="component" value="Unassembled WGS sequence"/>
</dbReference>
<gene>
    <name evidence="1" type="ORF">G3O08_07305</name>
</gene>
<protein>
    <recommendedName>
        <fullName evidence="3">GHKL domain protein</fullName>
    </recommendedName>
</protein>
<name>A0A7K3WNS1_9FLAO</name>
<dbReference type="RefSeq" id="WP_163284406.1">
    <property type="nucleotide sequence ID" value="NZ_JAAGVY010000010.1"/>
</dbReference>
<evidence type="ECO:0000313" key="2">
    <source>
        <dbReference type="Proteomes" id="UP000486602"/>
    </source>
</evidence>
<evidence type="ECO:0008006" key="3">
    <source>
        <dbReference type="Google" id="ProtNLM"/>
    </source>
</evidence>
<organism evidence="1 2">
    <name type="scientific">Cryomorpha ignava</name>
    <dbReference type="NCBI Taxonomy" id="101383"/>
    <lineage>
        <taxon>Bacteria</taxon>
        <taxon>Pseudomonadati</taxon>
        <taxon>Bacteroidota</taxon>
        <taxon>Flavobacteriia</taxon>
        <taxon>Flavobacteriales</taxon>
        <taxon>Cryomorphaceae</taxon>
        <taxon>Cryomorpha</taxon>
    </lineage>
</organism>
<evidence type="ECO:0000313" key="1">
    <source>
        <dbReference type="EMBL" id="NEN23303.1"/>
    </source>
</evidence>
<dbReference type="NCBIfam" id="NF038262">
    <property type="entry name" value="SiaB_fam_kinase"/>
    <property type="match status" value="1"/>
</dbReference>
<dbReference type="Pfam" id="PF19788">
    <property type="entry name" value="DUF6272"/>
    <property type="match status" value="1"/>
</dbReference>
<keyword evidence="2" id="KW-1185">Reference proteome</keyword>
<proteinExistence type="predicted"/>
<comment type="caution">
    <text evidence="1">The sequence shown here is derived from an EMBL/GenBank/DDBJ whole genome shotgun (WGS) entry which is preliminary data.</text>
</comment>
<dbReference type="AlphaFoldDB" id="A0A7K3WNS1"/>
<dbReference type="InterPro" id="IPR046239">
    <property type="entry name" value="DUF6272"/>
</dbReference>